<feature type="region of interest" description="Disordered" evidence="1">
    <location>
        <begin position="894"/>
        <end position="988"/>
    </location>
</feature>
<organism evidence="2 3">
    <name type="scientific">Euplotes crassus</name>
    <dbReference type="NCBI Taxonomy" id="5936"/>
    <lineage>
        <taxon>Eukaryota</taxon>
        <taxon>Sar</taxon>
        <taxon>Alveolata</taxon>
        <taxon>Ciliophora</taxon>
        <taxon>Intramacronucleata</taxon>
        <taxon>Spirotrichea</taxon>
        <taxon>Hypotrichia</taxon>
        <taxon>Euplotida</taxon>
        <taxon>Euplotidae</taxon>
        <taxon>Moneuplotes</taxon>
    </lineage>
</organism>
<dbReference type="EMBL" id="CAMPGE010010483">
    <property type="protein sequence ID" value="CAI2369332.1"/>
    <property type="molecule type" value="Genomic_DNA"/>
</dbReference>
<dbReference type="AlphaFoldDB" id="A0AAD1UIH1"/>
<comment type="caution">
    <text evidence="2">The sequence shown here is derived from an EMBL/GenBank/DDBJ whole genome shotgun (WGS) entry which is preliminary data.</text>
</comment>
<evidence type="ECO:0000313" key="2">
    <source>
        <dbReference type="EMBL" id="CAI2369332.1"/>
    </source>
</evidence>
<reference evidence="2" key="1">
    <citation type="submission" date="2023-07" db="EMBL/GenBank/DDBJ databases">
        <authorList>
            <consortium name="AG Swart"/>
            <person name="Singh M."/>
            <person name="Singh A."/>
            <person name="Seah K."/>
            <person name="Emmerich C."/>
        </authorList>
    </citation>
    <scope>NUCLEOTIDE SEQUENCE</scope>
    <source>
        <strain evidence="2">DP1</strain>
    </source>
</reference>
<keyword evidence="3" id="KW-1185">Reference proteome</keyword>
<feature type="compositionally biased region" description="Basic and acidic residues" evidence="1">
    <location>
        <begin position="973"/>
        <end position="988"/>
    </location>
</feature>
<feature type="region of interest" description="Disordered" evidence="1">
    <location>
        <begin position="852"/>
        <end position="873"/>
    </location>
</feature>
<evidence type="ECO:0000256" key="1">
    <source>
        <dbReference type="SAM" id="MobiDB-lite"/>
    </source>
</evidence>
<feature type="compositionally biased region" description="Polar residues" evidence="1">
    <location>
        <begin position="939"/>
        <end position="952"/>
    </location>
</feature>
<dbReference type="PANTHER" id="PTHR38150">
    <property type="entry name" value="EF-HAND DOMAIN-CONTAINING PROTEIN"/>
    <property type="match status" value="1"/>
</dbReference>
<proteinExistence type="predicted"/>
<feature type="compositionally biased region" description="Basic and acidic residues" evidence="1">
    <location>
        <begin position="140"/>
        <end position="172"/>
    </location>
</feature>
<gene>
    <name evidence="2" type="ORF">ECRASSUSDP1_LOCUS10631</name>
</gene>
<feature type="region of interest" description="Disordered" evidence="1">
    <location>
        <begin position="793"/>
        <end position="812"/>
    </location>
</feature>
<accession>A0AAD1UIH1</accession>
<dbReference type="PANTHER" id="PTHR38150:SF1">
    <property type="entry name" value="PFU DOMAIN-CONTAINING PROTEIN"/>
    <property type="match status" value="1"/>
</dbReference>
<evidence type="ECO:0000313" key="3">
    <source>
        <dbReference type="Proteomes" id="UP001295684"/>
    </source>
</evidence>
<feature type="compositionally biased region" description="Polar residues" evidence="1">
    <location>
        <begin position="894"/>
        <end position="907"/>
    </location>
</feature>
<sequence length="1111" mass="128382">MSEDSSHSGEIYSCEFDEKVPYAFESTSTVRYTNIRNLGKDIAAENLLEKFETEKRLEEGKEPIEMIEEANNLQNTNNDGYEEGKEIVEELQPEESYHGKNVRSSSHNKISTKTNSRKKKKKSKFDSENNILSTDEEDKMFEVDEKEPYSTRYLKDHPDSNPKRPNHDETKSTDMFVKKVPTFFGLENSTEAIESDEEIESAYTELARDLFLQKLAGKSSCDNVYNQMTNDYKLRSVIQKKYVNKKKQRKRVNKLGRPKRKNVCGRGYRVTSINSPQASYLKDQGNWKIRTHQNIAKFDNGFEPIIEVPHDEYDTGSSQKRKGKKKLVAKISKRLHGQNVRNFRRDCIYDDLKSTLETKGFQSPEQPPIKLMSSRSKKILHNRLKSSIINQSEEGSKMSKILNTPVHERLFADHENRKLRKQAITKESLWKGQKSQIKKSPIGSLSTYRSVGNLGIPGTDSKIKISENLRVAFNSSSVEKPRQKAMPKSKRDVASMVISNEISNKLYQDAQRRQSQKYERILSSKKKRDKSLSVQTNEVSQKYLIKRFLGDFSRAIKSQEIFKDSLSYHDTQEIVKELGFMAFHNDHESQKERVLLSNLWRALGGDQKPVISVKDLRVFLGSVEGFKFDPEDLEDQAFDSVPSISRTNPARTMGALNNVENDDYHTRDLFYENITKSQIKKIQKKYFLFARNRSNYLSYESHRRQAEEIARETEISHQPNIDDNSRKLTQDLHQNLSQNHIPHYEFLLFKGREYERSKNESITIKEKKAHSKCTFYPDVSMTTSFYTKYKDKINDNSRNSKSNLSKQVNTATLEDTTEKLEVGNVEKRGMRGSPIGLNNFSAIPSQKLLSKKYQTSKNKDHDSNKGSRSYRKYKKLQKFSNIKSQKSDVYQVSYSSSNVTPSQQMQKGGNLDESPIVISESKLPSGSLSRRRRNHRNQDPGSSTGKESQFSTSEKKGPINPLEENTSEENYDEEIKGRHNGLSRENRHAPCPKRKEYLEDSSLDSFKKNEELAQEEVLRESAEYIENLNDFPPKRYPILFVDVNLGEDQVERLTVLEGDTSREVAEKFCHEHGLNIKLCEKLEQMLDDQMKGILTKINEEEEQGPDFSPRE</sequence>
<dbReference type="Proteomes" id="UP001295684">
    <property type="component" value="Unassembled WGS sequence"/>
</dbReference>
<name>A0AAD1UIH1_EUPCR</name>
<feature type="region of interest" description="Disordered" evidence="1">
    <location>
        <begin position="94"/>
        <end position="172"/>
    </location>
</feature>
<protein>
    <submittedName>
        <fullName evidence="2">Uncharacterized protein</fullName>
    </submittedName>
</protein>
<feature type="compositionally biased region" description="Polar residues" evidence="1">
    <location>
        <begin position="796"/>
        <end position="812"/>
    </location>
</feature>